<accession>A0A655C5H7</accession>
<dbReference type="Proteomes" id="UP000041314">
    <property type="component" value="Unassembled WGS sequence"/>
</dbReference>
<organism evidence="1 2">
    <name type="scientific">Salmonella enterica subsp. enterica serovar Bovismorbificans</name>
    <dbReference type="NCBI Taxonomy" id="58097"/>
    <lineage>
        <taxon>Bacteria</taxon>
        <taxon>Pseudomonadati</taxon>
        <taxon>Pseudomonadota</taxon>
        <taxon>Gammaproteobacteria</taxon>
        <taxon>Enterobacterales</taxon>
        <taxon>Enterobacteriaceae</taxon>
        <taxon>Salmonella</taxon>
    </lineage>
</organism>
<gene>
    <name evidence="1" type="ORF">ERS008198_01562</name>
</gene>
<reference evidence="1 2" key="1">
    <citation type="submission" date="2015-03" db="EMBL/GenBank/DDBJ databases">
        <authorList>
            <consortium name="Pathogen Informatics"/>
        </authorList>
    </citation>
    <scope>NUCLEOTIDE SEQUENCE [LARGE SCALE GENOMIC DNA]</scope>
    <source>
        <strain evidence="1 2">A1104</strain>
    </source>
</reference>
<dbReference type="EMBL" id="CQPA01000008">
    <property type="protein sequence ID" value="CNT96962.1"/>
    <property type="molecule type" value="Genomic_DNA"/>
</dbReference>
<evidence type="ECO:0000313" key="2">
    <source>
        <dbReference type="Proteomes" id="UP000041314"/>
    </source>
</evidence>
<dbReference type="AlphaFoldDB" id="A0A655C5H7"/>
<proteinExistence type="predicted"/>
<name>A0A655C5H7_SALET</name>
<sequence length="53" mass="5574">MVCWKTCAVPEKLPRTVGGTPSCVMVRLMASVACDNDVPVGRLKAIVDAAESP</sequence>
<evidence type="ECO:0000313" key="1">
    <source>
        <dbReference type="EMBL" id="CNT96962.1"/>
    </source>
</evidence>
<protein>
    <submittedName>
        <fullName evidence="1">Uncharacterized protein</fullName>
    </submittedName>
</protein>